<reference evidence="3" key="1">
    <citation type="submission" date="2016-11" db="UniProtKB">
        <authorList>
            <consortium name="WormBaseParasite"/>
        </authorList>
    </citation>
    <scope>IDENTIFICATION</scope>
</reference>
<proteinExistence type="predicted"/>
<keyword evidence="1" id="KW-0732">Signal</keyword>
<feature type="chain" id="PRO_5009311633" evidence="1">
    <location>
        <begin position="34"/>
        <end position="99"/>
    </location>
</feature>
<sequence length="99" mass="10788">MLVSVTKDFKPLVRHALTLLLVPLLSSRLAARAGSVKRPTNNHVPHPIICEISKRKESAASCRITDIATPRLECGDGMSEVFGFATAWNAFKVLADQDS</sequence>
<protein>
    <submittedName>
        <fullName evidence="3">Secreted protein</fullName>
    </submittedName>
</protein>
<accession>A0A1I7XZP0</accession>
<dbReference type="WBParaSite" id="L893_g11251.t1">
    <property type="protein sequence ID" value="L893_g11251.t1"/>
    <property type="gene ID" value="L893_g11251"/>
</dbReference>
<organism evidence="2 3">
    <name type="scientific">Steinernema glaseri</name>
    <dbReference type="NCBI Taxonomy" id="37863"/>
    <lineage>
        <taxon>Eukaryota</taxon>
        <taxon>Metazoa</taxon>
        <taxon>Ecdysozoa</taxon>
        <taxon>Nematoda</taxon>
        <taxon>Chromadorea</taxon>
        <taxon>Rhabditida</taxon>
        <taxon>Tylenchina</taxon>
        <taxon>Panagrolaimomorpha</taxon>
        <taxon>Strongyloidoidea</taxon>
        <taxon>Steinernematidae</taxon>
        <taxon>Steinernema</taxon>
    </lineage>
</organism>
<feature type="signal peptide" evidence="1">
    <location>
        <begin position="1"/>
        <end position="33"/>
    </location>
</feature>
<dbReference type="AlphaFoldDB" id="A0A1I7XZP0"/>
<evidence type="ECO:0000313" key="3">
    <source>
        <dbReference type="WBParaSite" id="L893_g11251.t1"/>
    </source>
</evidence>
<evidence type="ECO:0000313" key="2">
    <source>
        <dbReference type="Proteomes" id="UP000095287"/>
    </source>
</evidence>
<keyword evidence="2" id="KW-1185">Reference proteome</keyword>
<dbReference type="Proteomes" id="UP000095287">
    <property type="component" value="Unplaced"/>
</dbReference>
<evidence type="ECO:0000256" key="1">
    <source>
        <dbReference type="SAM" id="SignalP"/>
    </source>
</evidence>
<name>A0A1I7XZP0_9BILA</name>